<evidence type="ECO:0000313" key="1">
    <source>
        <dbReference type="EMBL" id="QTD51086.1"/>
    </source>
</evidence>
<gene>
    <name evidence="1" type="ORF">J3U87_01335</name>
</gene>
<dbReference type="KEGG" id="scor:J3U87_01335"/>
<evidence type="ECO:0000313" key="2">
    <source>
        <dbReference type="Proteomes" id="UP000663929"/>
    </source>
</evidence>
<dbReference type="Gene3D" id="2.60.40.10">
    <property type="entry name" value="Immunoglobulins"/>
    <property type="match status" value="1"/>
</dbReference>
<dbReference type="EMBL" id="CP071793">
    <property type="protein sequence ID" value="QTD51086.1"/>
    <property type="molecule type" value="Genomic_DNA"/>
</dbReference>
<dbReference type="RefSeq" id="WP_237381221.1">
    <property type="nucleotide sequence ID" value="NZ_CP071793.1"/>
</dbReference>
<dbReference type="AlphaFoldDB" id="A0A8A4TM90"/>
<dbReference type="InterPro" id="IPR013783">
    <property type="entry name" value="Ig-like_fold"/>
</dbReference>
<sequence length="749" mass="82472">MYIWMIAMFFGISGKGACPVANIDWPLSTTILQMVACVATTEEVAPAIREIDLHTTNPGETYSATPVLERGGDVHWTIAYGPDDLQINPLTGQVTWQIPVDLPSESYYVGVRATNGLGSAIEYWIVKVGGGNLLWVGPDETHQTLAEAFNHMESGDTLVIRDGVYPVSLTAHKSYENAIVRGSQPPPGSADAWTTVIAENPTGVHLDASDYGFGVQEKTIHLVGTFRHPDFPNTNPSGVRSIDYMAIKGLVAGNTGQDGYAPITVWYGQHLKFELCGAYDAAATNTCTDNTNWGRCNGATAYFLRSQNLLVESCFAWGHGRYYFQLRNCSDSIIRRTVVRLDEYRGHQPRGGIIGYSCRRVSFQNNIIVDGDSSEFWTFYENHANLYGFPATDDQRYPEDLTLQRCLAVNSETGFSSQDAQSDGILTVEDVVGYDLTLNTSPETGRLTPLIHSVGRTHVRNASFGHIRTEDNLPLARAFVYTRDEVEVDRSIFYRMGWDGTQLNDQGPLIWAGPGDSNAIDDSAVFDYAHGSIEGNGGGNEQVGTIHDMDPTQNGWRYLPRIESGSTLDQAGNSGSRVGAAIETFLGKSGSLYTDPSSQEETHRPAWPVPAQELFSNYMGAYSYTGPTRTQGIQTLSGSRGYCAEDTDLTHYIWEYMGDLAPPMPVSGHVENGVMTLLWDPGPARHRDRVQNFRVYLVNEAPQLLATLSADTFRFELRDYPAGSYRFQVTAVDEGGKETEAIYTVTLDL</sequence>
<dbReference type="Proteomes" id="UP000663929">
    <property type="component" value="Chromosome"/>
</dbReference>
<organism evidence="1 2">
    <name type="scientific">Sulfidibacter corallicola</name>
    <dbReference type="NCBI Taxonomy" id="2818388"/>
    <lineage>
        <taxon>Bacteria</taxon>
        <taxon>Pseudomonadati</taxon>
        <taxon>Acidobacteriota</taxon>
        <taxon>Holophagae</taxon>
        <taxon>Acanthopleuribacterales</taxon>
        <taxon>Acanthopleuribacteraceae</taxon>
        <taxon>Sulfidibacter</taxon>
    </lineage>
</organism>
<accession>A0A8A4TM90</accession>
<proteinExistence type="predicted"/>
<dbReference type="InterPro" id="IPR011050">
    <property type="entry name" value="Pectin_lyase_fold/virulence"/>
</dbReference>
<dbReference type="SUPFAM" id="SSF51126">
    <property type="entry name" value="Pectin lyase-like"/>
    <property type="match status" value="1"/>
</dbReference>
<reference evidence="1" key="1">
    <citation type="submission" date="2021-03" db="EMBL/GenBank/DDBJ databases">
        <title>Acanthopleuribacteraceae sp. M133.</title>
        <authorList>
            <person name="Wang G."/>
        </authorList>
    </citation>
    <scope>NUCLEOTIDE SEQUENCE</scope>
    <source>
        <strain evidence="1">M133</strain>
    </source>
</reference>
<name>A0A8A4TM90_SULCO</name>
<dbReference type="Gene3D" id="2.160.20.10">
    <property type="entry name" value="Single-stranded right-handed beta-helix, Pectin lyase-like"/>
    <property type="match status" value="1"/>
</dbReference>
<dbReference type="InterPro" id="IPR036116">
    <property type="entry name" value="FN3_sf"/>
</dbReference>
<keyword evidence="2" id="KW-1185">Reference proteome</keyword>
<protein>
    <submittedName>
        <fullName evidence="1">Right-handed parallel beta-helix repeat-containing protein</fullName>
    </submittedName>
</protein>
<dbReference type="SUPFAM" id="SSF49265">
    <property type="entry name" value="Fibronectin type III"/>
    <property type="match status" value="1"/>
</dbReference>
<dbReference type="InterPro" id="IPR012334">
    <property type="entry name" value="Pectin_lyas_fold"/>
</dbReference>